<dbReference type="HAMAP" id="MF_00265">
    <property type="entry name" value="VapC_Nob1"/>
    <property type="match status" value="1"/>
</dbReference>
<dbReference type="Proteomes" id="UP000294558">
    <property type="component" value="Unassembled WGS sequence"/>
</dbReference>
<dbReference type="InterPro" id="IPR022907">
    <property type="entry name" value="VapC_family"/>
</dbReference>
<keyword evidence="2 6" id="KW-0540">Nuclease</keyword>
<evidence type="ECO:0000313" key="9">
    <source>
        <dbReference type="Proteomes" id="UP000294558"/>
    </source>
</evidence>
<dbReference type="GO" id="GO:0016787">
    <property type="term" value="F:hydrolase activity"/>
    <property type="evidence" value="ECO:0007669"/>
    <property type="project" value="UniProtKB-KW"/>
</dbReference>
<keyword evidence="9" id="KW-1185">Reference proteome</keyword>
<name>A0A4R7HWT9_9ACTN</name>
<feature type="binding site" evidence="6">
    <location>
        <position position="91"/>
    </location>
    <ligand>
        <name>Mg(2+)</name>
        <dbReference type="ChEBI" id="CHEBI:18420"/>
    </ligand>
</feature>
<reference evidence="8 9" key="1">
    <citation type="submission" date="2019-03" db="EMBL/GenBank/DDBJ databases">
        <title>Sequencing the genomes of 1000 actinobacteria strains.</title>
        <authorList>
            <person name="Klenk H.-P."/>
        </authorList>
    </citation>
    <scope>NUCLEOTIDE SEQUENCE [LARGE SCALE GENOMIC DNA]</scope>
    <source>
        <strain evidence="8 9">DSM 18936</strain>
    </source>
</reference>
<evidence type="ECO:0000256" key="3">
    <source>
        <dbReference type="ARBA" id="ARBA00022723"/>
    </source>
</evidence>
<dbReference type="GO" id="GO:0090729">
    <property type="term" value="F:toxin activity"/>
    <property type="evidence" value="ECO:0007669"/>
    <property type="project" value="UniProtKB-KW"/>
</dbReference>
<dbReference type="EC" id="3.1.-.-" evidence="6"/>
<protein>
    <recommendedName>
        <fullName evidence="6">Ribonuclease VapC</fullName>
        <shortName evidence="6">RNase VapC</shortName>
        <ecNumber evidence="6">3.1.-.-</ecNumber>
    </recommendedName>
    <alternativeName>
        <fullName evidence="6">Toxin VapC</fullName>
    </alternativeName>
</protein>
<dbReference type="Pfam" id="PF01850">
    <property type="entry name" value="PIN"/>
    <property type="match status" value="1"/>
</dbReference>
<dbReference type="SUPFAM" id="SSF88723">
    <property type="entry name" value="PIN domain-like"/>
    <property type="match status" value="1"/>
</dbReference>
<evidence type="ECO:0000256" key="5">
    <source>
        <dbReference type="ARBA" id="ARBA00022842"/>
    </source>
</evidence>
<evidence type="ECO:0000259" key="7">
    <source>
        <dbReference type="Pfam" id="PF01850"/>
    </source>
</evidence>
<dbReference type="OrthoDB" id="1525146at2"/>
<evidence type="ECO:0000256" key="6">
    <source>
        <dbReference type="HAMAP-Rule" id="MF_00265"/>
    </source>
</evidence>
<keyword evidence="4 6" id="KW-0378">Hydrolase</keyword>
<comment type="similarity">
    <text evidence="6">Belongs to the PINc/VapC protein family.</text>
</comment>
<accession>A0A4R7HWT9</accession>
<keyword evidence="1 6" id="KW-1277">Toxin-antitoxin system</keyword>
<dbReference type="RefSeq" id="WP_133867153.1">
    <property type="nucleotide sequence ID" value="NZ_SOAU01000001.1"/>
</dbReference>
<feature type="binding site" evidence="6">
    <location>
        <position position="6"/>
    </location>
    <ligand>
        <name>Mg(2+)</name>
        <dbReference type="ChEBI" id="CHEBI:18420"/>
    </ligand>
</feature>
<evidence type="ECO:0000256" key="2">
    <source>
        <dbReference type="ARBA" id="ARBA00022722"/>
    </source>
</evidence>
<dbReference type="AlphaFoldDB" id="A0A4R7HWT9"/>
<dbReference type="Gene3D" id="3.40.50.1010">
    <property type="entry name" value="5'-nuclease"/>
    <property type="match status" value="1"/>
</dbReference>
<keyword evidence="6" id="KW-0800">Toxin</keyword>
<comment type="cofactor">
    <cofactor evidence="6">
        <name>Mg(2+)</name>
        <dbReference type="ChEBI" id="CHEBI:18420"/>
    </cofactor>
</comment>
<dbReference type="GO" id="GO:0000287">
    <property type="term" value="F:magnesium ion binding"/>
    <property type="evidence" value="ECO:0007669"/>
    <property type="project" value="UniProtKB-UniRule"/>
</dbReference>
<dbReference type="InterPro" id="IPR002716">
    <property type="entry name" value="PIN_dom"/>
</dbReference>
<evidence type="ECO:0000256" key="4">
    <source>
        <dbReference type="ARBA" id="ARBA00022801"/>
    </source>
</evidence>
<proteinExistence type="inferred from homology"/>
<organism evidence="8 9">
    <name type="scientific">Ilumatobacter fluminis</name>
    <dbReference type="NCBI Taxonomy" id="467091"/>
    <lineage>
        <taxon>Bacteria</taxon>
        <taxon>Bacillati</taxon>
        <taxon>Actinomycetota</taxon>
        <taxon>Acidimicrobiia</taxon>
        <taxon>Acidimicrobiales</taxon>
        <taxon>Ilumatobacteraceae</taxon>
        <taxon>Ilumatobacter</taxon>
    </lineage>
</organism>
<evidence type="ECO:0000256" key="1">
    <source>
        <dbReference type="ARBA" id="ARBA00022649"/>
    </source>
</evidence>
<dbReference type="GO" id="GO:0004540">
    <property type="term" value="F:RNA nuclease activity"/>
    <property type="evidence" value="ECO:0007669"/>
    <property type="project" value="InterPro"/>
</dbReference>
<keyword evidence="3 6" id="KW-0479">Metal-binding</keyword>
<dbReference type="EMBL" id="SOAU01000001">
    <property type="protein sequence ID" value="TDT14623.1"/>
    <property type="molecule type" value="Genomic_DNA"/>
</dbReference>
<keyword evidence="5 6" id="KW-0460">Magnesium</keyword>
<gene>
    <name evidence="6" type="primary">vapC</name>
    <name evidence="8" type="ORF">BDK89_0178</name>
</gene>
<dbReference type="CDD" id="cd09874">
    <property type="entry name" value="PIN_MT3492-like"/>
    <property type="match status" value="1"/>
</dbReference>
<dbReference type="InterPro" id="IPR029060">
    <property type="entry name" value="PIN-like_dom_sf"/>
</dbReference>
<comment type="caution">
    <text evidence="8">The sequence shown here is derived from an EMBL/GenBank/DDBJ whole genome shotgun (WGS) entry which is preliminary data.</text>
</comment>
<feature type="domain" description="PIN" evidence="7">
    <location>
        <begin position="4"/>
        <end position="118"/>
    </location>
</feature>
<sequence>MFDYLDTSAAVKLMVADPESDELRHYVTEPSRRLVTSDLTRTELVRAVRRIDPGLAVAARELLDSLTIMTLTTDVFERATLLEPPTMRSLDALHLAAALTLGDELDAVITYDDRLADAVRAAAMTTVAPGRT</sequence>
<evidence type="ECO:0000313" key="8">
    <source>
        <dbReference type="EMBL" id="TDT14623.1"/>
    </source>
</evidence>
<comment type="function">
    <text evidence="6">Toxic component of a toxin-antitoxin (TA) system. An RNase.</text>
</comment>